<sequence length="84" mass="9607">LTDSVCQDCDSTNITQKTQLLKSCPKCNSNQIVNIYEKKEDLEKSFLELIKNSRSFITPLRDLLGSLYQLKQKVMDARAPPVRC</sequence>
<accession>X1E8N9</accession>
<protein>
    <submittedName>
        <fullName evidence="1">Uncharacterized protein</fullName>
    </submittedName>
</protein>
<feature type="non-terminal residue" evidence="1">
    <location>
        <position position="1"/>
    </location>
</feature>
<organism evidence="1">
    <name type="scientific">marine sediment metagenome</name>
    <dbReference type="NCBI Taxonomy" id="412755"/>
    <lineage>
        <taxon>unclassified sequences</taxon>
        <taxon>metagenomes</taxon>
        <taxon>ecological metagenomes</taxon>
    </lineage>
</organism>
<dbReference type="EMBL" id="BART01040496">
    <property type="protein sequence ID" value="GAH29656.1"/>
    <property type="molecule type" value="Genomic_DNA"/>
</dbReference>
<name>X1E8N9_9ZZZZ</name>
<reference evidence="1" key="1">
    <citation type="journal article" date="2014" name="Front. Microbiol.">
        <title>High frequency of phylogenetically diverse reductive dehalogenase-homologous genes in deep subseafloor sedimentary metagenomes.</title>
        <authorList>
            <person name="Kawai M."/>
            <person name="Futagami T."/>
            <person name="Toyoda A."/>
            <person name="Takaki Y."/>
            <person name="Nishi S."/>
            <person name="Hori S."/>
            <person name="Arai W."/>
            <person name="Tsubouchi T."/>
            <person name="Morono Y."/>
            <person name="Uchiyama I."/>
            <person name="Ito T."/>
            <person name="Fujiyama A."/>
            <person name="Inagaki F."/>
            <person name="Takami H."/>
        </authorList>
    </citation>
    <scope>NUCLEOTIDE SEQUENCE</scope>
    <source>
        <strain evidence="1">Expedition CK06-06</strain>
    </source>
</reference>
<evidence type="ECO:0000313" key="1">
    <source>
        <dbReference type="EMBL" id="GAH29656.1"/>
    </source>
</evidence>
<proteinExistence type="predicted"/>
<dbReference type="AlphaFoldDB" id="X1E8N9"/>
<gene>
    <name evidence="1" type="ORF">S01H4_65867</name>
</gene>
<comment type="caution">
    <text evidence="1">The sequence shown here is derived from an EMBL/GenBank/DDBJ whole genome shotgun (WGS) entry which is preliminary data.</text>
</comment>